<dbReference type="Proteomes" id="UP000008963">
    <property type="component" value="Chromosome"/>
</dbReference>
<evidence type="ECO:0000313" key="3">
    <source>
        <dbReference type="Proteomes" id="UP000008963"/>
    </source>
</evidence>
<evidence type="ECO:0000313" key="2">
    <source>
        <dbReference type="EMBL" id="CBW27875.1"/>
    </source>
</evidence>
<name>E1WZT9_HALMS</name>
<accession>E1WZT9</accession>
<dbReference type="KEGG" id="bmx:BMS_3118"/>
<keyword evidence="3" id="KW-1185">Reference proteome</keyword>
<organism evidence="2 3">
    <name type="scientific">Halobacteriovorax marinus (strain ATCC BAA-682 / DSM 15412 / SJ)</name>
    <name type="common">Bacteriovorax marinus</name>
    <dbReference type="NCBI Taxonomy" id="862908"/>
    <lineage>
        <taxon>Bacteria</taxon>
        <taxon>Pseudomonadati</taxon>
        <taxon>Bdellovibrionota</taxon>
        <taxon>Bacteriovoracia</taxon>
        <taxon>Bacteriovoracales</taxon>
        <taxon>Halobacteriovoraceae</taxon>
        <taxon>Halobacteriovorax</taxon>
    </lineage>
</organism>
<dbReference type="HOGENOM" id="CLU_2093423_0_0_7"/>
<reference evidence="3" key="1">
    <citation type="journal article" date="2013" name="ISME J.">
        <title>A small predatory core genome in the divergent marine Bacteriovorax marinus SJ and the terrestrial Bdellovibrio bacteriovorus.</title>
        <authorList>
            <person name="Crossman L.C."/>
            <person name="Chen H."/>
            <person name="Cerdeno-Tarraga A.M."/>
            <person name="Brooks K."/>
            <person name="Quail M.A."/>
            <person name="Pineiro S.A."/>
            <person name="Hobley L."/>
            <person name="Sockett R.E."/>
            <person name="Bentley S.D."/>
            <person name="Parkhill J."/>
            <person name="Williams H.N."/>
            <person name="Stine O.C."/>
        </authorList>
    </citation>
    <scope>NUCLEOTIDE SEQUENCE [LARGE SCALE GENOMIC DNA]</scope>
    <source>
        <strain evidence="3">ATCC BAA-682 / DSM 15412 / SJ</strain>
    </source>
</reference>
<keyword evidence="1" id="KW-0732">Signal</keyword>
<dbReference type="RefSeq" id="WP_014245645.1">
    <property type="nucleotide sequence ID" value="NC_016620.1"/>
</dbReference>
<dbReference type="AlphaFoldDB" id="E1WZT9"/>
<dbReference type="PATRIC" id="fig|862908.3.peg.2981"/>
<evidence type="ECO:0000256" key="1">
    <source>
        <dbReference type="SAM" id="SignalP"/>
    </source>
</evidence>
<protein>
    <submittedName>
        <fullName evidence="2">Exported protein</fullName>
    </submittedName>
</protein>
<dbReference type="EMBL" id="FQ312005">
    <property type="protein sequence ID" value="CBW27875.1"/>
    <property type="molecule type" value="Genomic_DNA"/>
</dbReference>
<proteinExistence type="predicted"/>
<gene>
    <name evidence="2" type="ordered locus">BMS_3118</name>
</gene>
<feature type="signal peptide" evidence="1">
    <location>
        <begin position="1"/>
        <end position="16"/>
    </location>
</feature>
<feature type="chain" id="PRO_5003154271" evidence="1">
    <location>
        <begin position="17"/>
        <end position="116"/>
    </location>
</feature>
<sequence>MKLFLTLFLFSLTSFGAGLSDTAPFRNGDLAEIHLSIAGLKLGKPVAKLEEVYFDFRAPNTMVAEAFYSVDLTEGEKQEVRNYYTELIEEELKDMKVTGAKIEIELNLKAVDPKGL</sequence>